<keyword evidence="1" id="KW-1133">Transmembrane helix</keyword>
<evidence type="ECO:0000256" key="1">
    <source>
        <dbReference type="SAM" id="Phobius"/>
    </source>
</evidence>
<sequence length="273" mass="28236">MSWRAIARNDLRGALATRGVWTLTAGLLALFAGLGYAIPRLAGSPEVPFSAYLDLLVEIIVPLFPLIGLVLGSRAVVAGRASGTATLALSLPNSRRDLVIGKFVGRAAALAGAIAVAGALAGAYLVASYGDFAAGDFLLVLLATFGYTLAFLGLAVGLSTGVASPRRVIGAAFGAYVALAMLWTTLVDAVMLVAFRFRAPMETPTWVEFARFVEPGTSLRYLLATGMGVGTAPPDAVVGTEPFVSTAGALTAVIAWTAVPVLLGYARFERSEL</sequence>
<feature type="transmembrane region" description="Helical" evidence="1">
    <location>
        <begin position="103"/>
        <end position="125"/>
    </location>
</feature>
<dbReference type="EMBL" id="JBHUCZ010000002">
    <property type="protein sequence ID" value="MFD1567046.1"/>
    <property type="molecule type" value="Genomic_DNA"/>
</dbReference>
<feature type="transmembrane region" description="Helical" evidence="1">
    <location>
        <begin position="51"/>
        <end position="71"/>
    </location>
</feature>
<feature type="transmembrane region" description="Helical" evidence="1">
    <location>
        <begin position="137"/>
        <end position="156"/>
    </location>
</feature>
<dbReference type="PANTHER" id="PTHR43471:SF1">
    <property type="entry name" value="ABC TRANSPORTER PERMEASE PROTEIN NOSY-RELATED"/>
    <property type="match status" value="1"/>
</dbReference>
<reference evidence="2 3" key="1">
    <citation type="journal article" date="2019" name="Int. J. Syst. Evol. Microbiol.">
        <title>The Global Catalogue of Microorganisms (GCM) 10K type strain sequencing project: providing services to taxonomists for standard genome sequencing and annotation.</title>
        <authorList>
            <consortium name="The Broad Institute Genomics Platform"/>
            <consortium name="The Broad Institute Genome Sequencing Center for Infectious Disease"/>
            <person name="Wu L."/>
            <person name="Ma J."/>
        </authorList>
    </citation>
    <scope>NUCLEOTIDE SEQUENCE [LARGE SCALE GENOMIC DNA]</scope>
    <source>
        <strain evidence="2 3">CGMCC 1.12859</strain>
    </source>
</reference>
<gene>
    <name evidence="2" type="ORF">ACFSAU_06045</name>
</gene>
<dbReference type="Proteomes" id="UP001597139">
    <property type="component" value="Unassembled WGS sequence"/>
</dbReference>
<feature type="transmembrane region" description="Helical" evidence="1">
    <location>
        <begin position="20"/>
        <end position="39"/>
    </location>
</feature>
<organism evidence="2 3">
    <name type="scientific">Halolamina litorea</name>
    <dbReference type="NCBI Taxonomy" id="1515593"/>
    <lineage>
        <taxon>Archaea</taxon>
        <taxon>Methanobacteriati</taxon>
        <taxon>Methanobacteriota</taxon>
        <taxon>Stenosarchaea group</taxon>
        <taxon>Halobacteria</taxon>
        <taxon>Halobacteriales</taxon>
        <taxon>Haloferacaceae</taxon>
    </lineage>
</organism>
<comment type="caution">
    <text evidence="2">The sequence shown here is derived from an EMBL/GenBank/DDBJ whole genome shotgun (WGS) entry which is preliminary data.</text>
</comment>
<keyword evidence="1" id="KW-0812">Transmembrane</keyword>
<dbReference type="PANTHER" id="PTHR43471">
    <property type="entry name" value="ABC TRANSPORTER PERMEASE"/>
    <property type="match status" value="1"/>
</dbReference>
<evidence type="ECO:0000313" key="3">
    <source>
        <dbReference type="Proteomes" id="UP001597139"/>
    </source>
</evidence>
<dbReference type="Pfam" id="PF12679">
    <property type="entry name" value="ABC2_membrane_2"/>
    <property type="match status" value="1"/>
</dbReference>
<name>A0ABD6BPX6_9EURY</name>
<feature type="transmembrane region" description="Helical" evidence="1">
    <location>
        <begin position="243"/>
        <end position="266"/>
    </location>
</feature>
<keyword evidence="3" id="KW-1185">Reference proteome</keyword>
<accession>A0ABD6BPX6</accession>
<dbReference type="AlphaFoldDB" id="A0ABD6BPX6"/>
<feature type="transmembrane region" description="Helical" evidence="1">
    <location>
        <begin position="168"/>
        <end position="195"/>
    </location>
</feature>
<evidence type="ECO:0000313" key="2">
    <source>
        <dbReference type="EMBL" id="MFD1567046.1"/>
    </source>
</evidence>
<protein>
    <submittedName>
        <fullName evidence="2">ABC transporter permease</fullName>
    </submittedName>
</protein>
<proteinExistence type="predicted"/>
<keyword evidence="1" id="KW-0472">Membrane</keyword>
<dbReference type="GO" id="GO:0005886">
    <property type="term" value="C:plasma membrane"/>
    <property type="evidence" value="ECO:0007669"/>
    <property type="project" value="UniProtKB-SubCell"/>
</dbReference>
<dbReference type="RefSeq" id="WP_267646512.1">
    <property type="nucleotide sequence ID" value="NZ_JANHGR010000001.1"/>
</dbReference>